<organism evidence="3 4">
    <name type="scientific">Musa acuminata subsp. malaccensis</name>
    <name type="common">Wild banana</name>
    <name type="synonym">Musa malaccensis</name>
    <dbReference type="NCBI Taxonomy" id="214687"/>
    <lineage>
        <taxon>Eukaryota</taxon>
        <taxon>Viridiplantae</taxon>
        <taxon>Streptophyta</taxon>
        <taxon>Embryophyta</taxon>
        <taxon>Tracheophyta</taxon>
        <taxon>Spermatophyta</taxon>
        <taxon>Magnoliopsida</taxon>
        <taxon>Liliopsida</taxon>
        <taxon>Zingiberales</taxon>
        <taxon>Musaceae</taxon>
        <taxon>Musa</taxon>
    </lineage>
</organism>
<reference evidence="2" key="1">
    <citation type="submission" date="2021-03" db="EMBL/GenBank/DDBJ databases">
        <authorList>
            <consortium name="Genoscope - CEA"/>
            <person name="William W."/>
        </authorList>
    </citation>
    <scope>NUCLEOTIDE SEQUENCE</scope>
    <source>
        <strain evidence="2">Doubled-haploid Pahang</strain>
    </source>
</reference>
<dbReference type="InterPro" id="IPR007877">
    <property type="entry name" value="DUF707"/>
</dbReference>
<evidence type="ECO:0000256" key="1">
    <source>
        <dbReference type="SAM" id="MobiDB-lite"/>
    </source>
</evidence>
<sequence length="141" mass="16391">MWRRCLSSQCIGHGLSVWWPNTCIFYLHVGCAFRLVSISFQTQLSTCRYIKIVKQHSLEISQPGVDPSTGLTWQMTKRRRDHEVRKETEEKPGRCSDPRLPPYSAEEPFCTKRYHHRYNHPGKLEVTSCGADPCRLVDARI</sequence>
<feature type="compositionally biased region" description="Basic and acidic residues" evidence="1">
    <location>
        <begin position="81"/>
        <end position="97"/>
    </location>
</feature>
<dbReference type="EnsemblPlants" id="Ma09_t07250.1">
    <property type="protein sequence ID" value="Ma09_p07250.1"/>
    <property type="gene ID" value="Ma09_g07250"/>
</dbReference>
<name>A0A804KGX1_MUSAM</name>
<dbReference type="InParanoid" id="A0A804KGX1"/>
<keyword evidence="4" id="KW-1185">Reference proteome</keyword>
<dbReference type="AlphaFoldDB" id="A0A804KGX1"/>
<dbReference type="Pfam" id="PF05212">
    <property type="entry name" value="DUF707"/>
    <property type="match status" value="1"/>
</dbReference>
<dbReference type="Gramene" id="Ma09_t07250.1">
    <property type="protein sequence ID" value="Ma09_p07250.1"/>
    <property type="gene ID" value="Ma09_g07250"/>
</dbReference>
<protein>
    <submittedName>
        <fullName evidence="2">(wild Malaysian banana) hypothetical protein</fullName>
    </submittedName>
</protein>
<reference evidence="3" key="2">
    <citation type="submission" date="2021-05" db="UniProtKB">
        <authorList>
            <consortium name="EnsemblPlants"/>
        </authorList>
    </citation>
    <scope>IDENTIFICATION</scope>
    <source>
        <strain evidence="3">subsp. malaccensis</strain>
    </source>
</reference>
<gene>
    <name evidence="2" type="ORF">GSMUA_225590.1</name>
</gene>
<dbReference type="PANTHER" id="PTHR31210">
    <property type="entry name" value="OS06G0731900 PROTEIN"/>
    <property type="match status" value="1"/>
</dbReference>
<dbReference type="EMBL" id="HG996474">
    <property type="protein sequence ID" value="CAG1834454.1"/>
    <property type="molecule type" value="Genomic_DNA"/>
</dbReference>
<dbReference type="PANTHER" id="PTHR31210:SF68">
    <property type="entry name" value="OS06G0727800 PROTEIN"/>
    <property type="match status" value="1"/>
</dbReference>
<feature type="region of interest" description="Disordered" evidence="1">
    <location>
        <begin position="77"/>
        <end position="101"/>
    </location>
</feature>
<evidence type="ECO:0000313" key="3">
    <source>
        <dbReference type="EnsemblPlants" id="Ma09_p07250.1"/>
    </source>
</evidence>
<proteinExistence type="predicted"/>
<dbReference type="Proteomes" id="UP000012960">
    <property type="component" value="Unplaced"/>
</dbReference>
<evidence type="ECO:0000313" key="2">
    <source>
        <dbReference type="EMBL" id="CAG1834454.1"/>
    </source>
</evidence>
<evidence type="ECO:0000313" key="4">
    <source>
        <dbReference type="Proteomes" id="UP000012960"/>
    </source>
</evidence>
<accession>A0A804KGX1</accession>